<dbReference type="GO" id="GO:0003989">
    <property type="term" value="F:acetyl-CoA carboxylase activity"/>
    <property type="evidence" value="ECO:0007669"/>
    <property type="project" value="InterPro"/>
</dbReference>
<dbReference type="InterPro" id="IPR032716">
    <property type="entry name" value="ACC_epsilon"/>
</dbReference>
<organism evidence="2 3">
    <name type="scientific">Streptomyces caeruleatus</name>
    <dbReference type="NCBI Taxonomy" id="661399"/>
    <lineage>
        <taxon>Bacteria</taxon>
        <taxon>Bacillati</taxon>
        <taxon>Actinomycetota</taxon>
        <taxon>Actinomycetes</taxon>
        <taxon>Kitasatosporales</taxon>
        <taxon>Streptomycetaceae</taxon>
        <taxon>Streptomyces</taxon>
    </lineage>
</organism>
<reference evidence="2 3" key="1">
    <citation type="submission" date="2015-10" db="EMBL/GenBank/DDBJ databases">
        <title>Draft genome sequence of Streptomyces caeruleatus NRRL B-24802, type strain for the species Streptomyces caeruleatus.</title>
        <authorList>
            <person name="Ruckert C."/>
            <person name="Winkler A."/>
            <person name="Kalinowski J."/>
            <person name="Kampfer P."/>
            <person name="Glaeser S."/>
        </authorList>
    </citation>
    <scope>NUCLEOTIDE SEQUENCE [LARGE SCALE GENOMIC DNA]</scope>
    <source>
        <strain evidence="2 3">NRRL B-24802</strain>
    </source>
</reference>
<evidence type="ECO:0000256" key="1">
    <source>
        <dbReference type="SAM" id="MobiDB-lite"/>
    </source>
</evidence>
<sequence length="62" mass="6753">MITAPSGPIRVIKGRATTEELAALTAILLAYAGRRPAPPAGRDRRPRSVPPRVFHGAHSWQR</sequence>
<evidence type="ECO:0008006" key="4">
    <source>
        <dbReference type="Google" id="ProtNLM"/>
    </source>
</evidence>
<evidence type="ECO:0000313" key="2">
    <source>
        <dbReference type="EMBL" id="KUN95654.1"/>
    </source>
</evidence>
<evidence type="ECO:0000313" key="3">
    <source>
        <dbReference type="Proteomes" id="UP000053429"/>
    </source>
</evidence>
<dbReference type="Pfam" id="PF13822">
    <property type="entry name" value="ACC_epsilon"/>
    <property type="match status" value="1"/>
</dbReference>
<dbReference type="AlphaFoldDB" id="A0A117RKE5"/>
<feature type="region of interest" description="Disordered" evidence="1">
    <location>
        <begin position="35"/>
        <end position="62"/>
    </location>
</feature>
<comment type="caution">
    <text evidence="2">The sequence shown here is derived from an EMBL/GenBank/DDBJ whole genome shotgun (WGS) entry which is preliminary data.</text>
</comment>
<keyword evidence="3" id="KW-1185">Reference proteome</keyword>
<dbReference type="GO" id="GO:0004658">
    <property type="term" value="F:propionyl-CoA carboxylase activity"/>
    <property type="evidence" value="ECO:0007669"/>
    <property type="project" value="InterPro"/>
</dbReference>
<accession>A0A117RKE5</accession>
<name>A0A117RKE5_9ACTN</name>
<protein>
    <recommendedName>
        <fullName evidence="4">Acyl-CoA carboxylase subunit epsilon</fullName>
    </recommendedName>
</protein>
<dbReference type="EMBL" id="LMWY01000046">
    <property type="protein sequence ID" value="KUN95654.1"/>
    <property type="molecule type" value="Genomic_DNA"/>
</dbReference>
<dbReference type="RefSeq" id="WP_062723271.1">
    <property type="nucleotide sequence ID" value="NZ_KQ948937.1"/>
</dbReference>
<proteinExistence type="predicted"/>
<dbReference type="Proteomes" id="UP000053429">
    <property type="component" value="Unassembled WGS sequence"/>
</dbReference>
<gene>
    <name evidence="2" type="ORF">AQJ67_34370</name>
</gene>